<dbReference type="InterPro" id="IPR025699">
    <property type="entry name" value="ABC2_memb-like"/>
</dbReference>
<dbReference type="PANTHER" id="PTHR41309">
    <property type="entry name" value="MEMBRANE PROTEIN-RELATED"/>
    <property type="match status" value="1"/>
</dbReference>
<keyword evidence="3" id="KW-1185">Reference proteome</keyword>
<dbReference type="Pfam" id="PF13346">
    <property type="entry name" value="ABC2_membrane_5"/>
    <property type="match status" value="1"/>
</dbReference>
<accession>A0A7X2MZX3</accession>
<dbReference type="AlphaFoldDB" id="A0A7X2MZX3"/>
<feature type="transmembrane region" description="Helical" evidence="1">
    <location>
        <begin position="120"/>
        <end position="138"/>
    </location>
</feature>
<keyword evidence="1" id="KW-1133">Transmembrane helix</keyword>
<feature type="transmembrane region" description="Helical" evidence="1">
    <location>
        <begin position="36"/>
        <end position="57"/>
    </location>
</feature>
<feature type="transmembrane region" description="Helical" evidence="1">
    <location>
        <begin position="184"/>
        <end position="204"/>
    </location>
</feature>
<organism evidence="2 3">
    <name type="scientific">Inconstantimicrobium porci</name>
    <dbReference type="NCBI Taxonomy" id="2652291"/>
    <lineage>
        <taxon>Bacteria</taxon>
        <taxon>Bacillati</taxon>
        <taxon>Bacillota</taxon>
        <taxon>Clostridia</taxon>
        <taxon>Eubacteriales</taxon>
        <taxon>Clostridiaceae</taxon>
        <taxon>Inconstantimicrobium</taxon>
    </lineage>
</organism>
<evidence type="ECO:0000313" key="2">
    <source>
        <dbReference type="EMBL" id="MSR92197.1"/>
    </source>
</evidence>
<keyword evidence="1" id="KW-0812">Transmembrane</keyword>
<reference evidence="2 3" key="1">
    <citation type="submission" date="2019-08" db="EMBL/GenBank/DDBJ databases">
        <title>In-depth cultivation of the pig gut microbiome towards novel bacterial diversity and tailored functional studies.</title>
        <authorList>
            <person name="Wylensek D."/>
            <person name="Hitch T.C.A."/>
            <person name="Clavel T."/>
        </authorList>
    </citation>
    <scope>NUCLEOTIDE SEQUENCE [LARGE SCALE GENOMIC DNA]</scope>
    <source>
        <strain evidence="2 3">WCA-383-APC-5B</strain>
    </source>
</reference>
<proteinExistence type="predicted"/>
<dbReference type="PANTHER" id="PTHR41309:SF2">
    <property type="entry name" value="MEMBRANE PROTEIN"/>
    <property type="match status" value="1"/>
</dbReference>
<comment type="caution">
    <text evidence="2">The sequence shown here is derived from an EMBL/GenBank/DDBJ whole genome shotgun (WGS) entry which is preliminary data.</text>
</comment>
<protein>
    <submittedName>
        <fullName evidence="2">ABC-2 transporter permease</fullName>
    </submittedName>
</protein>
<feature type="transmembrane region" description="Helical" evidence="1">
    <location>
        <begin position="78"/>
        <end position="100"/>
    </location>
</feature>
<feature type="transmembrane region" description="Helical" evidence="1">
    <location>
        <begin position="145"/>
        <end position="164"/>
    </location>
</feature>
<evidence type="ECO:0000256" key="1">
    <source>
        <dbReference type="SAM" id="Phobius"/>
    </source>
</evidence>
<sequence>MTGLILKDFINLKKYIRIQLAIIVFYSVIFLPQGKIDFICAFFVFLGAFPVMSAIAFDDTSKWNSFATTMPIERKDLVLSKYLLMIIFLLCSGLLCFILLTVSSTLSNSLDINKTIFMTVLYFCLGIIYDSINMPIIFKLGSEKARLVMLLVLFIPVGLTFALSKVVSKTDITNLSNIFNRLANIIPILAIGITIVIALASYFISTNIFAKKEF</sequence>
<feature type="transmembrane region" description="Helical" evidence="1">
    <location>
        <begin position="12"/>
        <end position="30"/>
    </location>
</feature>
<keyword evidence="1" id="KW-0472">Membrane</keyword>
<name>A0A7X2MZX3_9CLOT</name>
<dbReference type="RefSeq" id="WP_154532094.1">
    <property type="nucleotide sequence ID" value="NZ_VULX01000025.1"/>
</dbReference>
<dbReference type="Proteomes" id="UP000460287">
    <property type="component" value="Unassembled WGS sequence"/>
</dbReference>
<dbReference type="EMBL" id="VULX01000025">
    <property type="protein sequence ID" value="MSR92197.1"/>
    <property type="molecule type" value="Genomic_DNA"/>
</dbReference>
<evidence type="ECO:0000313" key="3">
    <source>
        <dbReference type="Proteomes" id="UP000460287"/>
    </source>
</evidence>
<gene>
    <name evidence="2" type="ORF">FYJ33_12530</name>
</gene>